<dbReference type="InterPro" id="IPR048020">
    <property type="entry name" value="Transpos_IS3"/>
</dbReference>
<evidence type="ECO:0000313" key="6">
    <source>
        <dbReference type="EMBL" id="MBU9722978.1"/>
    </source>
</evidence>
<evidence type="ECO:0000313" key="3">
    <source>
        <dbReference type="EMBL" id="MBU9722791.1"/>
    </source>
</evidence>
<dbReference type="InterPro" id="IPR012337">
    <property type="entry name" value="RNaseH-like_sf"/>
</dbReference>
<dbReference type="EMBL" id="JAHQCR010000062">
    <property type="protein sequence ID" value="MBU9722791.1"/>
    <property type="molecule type" value="Genomic_DNA"/>
</dbReference>
<evidence type="ECO:0000313" key="5">
    <source>
        <dbReference type="EMBL" id="MBU9722934.1"/>
    </source>
</evidence>
<dbReference type="PANTHER" id="PTHR46889">
    <property type="entry name" value="TRANSPOSASE INSF FOR INSERTION SEQUENCE IS3B-RELATED"/>
    <property type="match status" value="1"/>
</dbReference>
<dbReference type="InterPro" id="IPR036397">
    <property type="entry name" value="RNaseH_sf"/>
</dbReference>
<dbReference type="PANTHER" id="PTHR46889:SF4">
    <property type="entry name" value="TRANSPOSASE INSO FOR INSERTION SEQUENCE ELEMENT IS911B-RELATED"/>
    <property type="match status" value="1"/>
</dbReference>
<evidence type="ECO:0000259" key="2">
    <source>
        <dbReference type="PROSITE" id="PS50994"/>
    </source>
</evidence>
<dbReference type="NCBIfam" id="NF033516">
    <property type="entry name" value="transpos_IS3"/>
    <property type="match status" value="1"/>
</dbReference>
<dbReference type="PROSITE" id="PS50994">
    <property type="entry name" value="INTEGRASE"/>
    <property type="match status" value="1"/>
</dbReference>
<evidence type="ECO:0000313" key="9">
    <source>
        <dbReference type="Proteomes" id="UP000790580"/>
    </source>
</evidence>
<comment type="function">
    <text evidence="1">Involved in the transposition of the insertion sequence.</text>
</comment>
<dbReference type="InterPro" id="IPR050900">
    <property type="entry name" value="Transposase_IS3/IS150/IS904"/>
</dbReference>
<dbReference type="InterPro" id="IPR025948">
    <property type="entry name" value="HTH-like_dom"/>
</dbReference>
<comment type="caution">
    <text evidence="8">The sequence shown here is derived from an EMBL/GenBank/DDBJ whole genome shotgun (WGS) entry which is preliminary data.</text>
</comment>
<evidence type="ECO:0000313" key="7">
    <source>
        <dbReference type="EMBL" id="MBU9723170.1"/>
    </source>
</evidence>
<dbReference type="Pfam" id="PF00665">
    <property type="entry name" value="rve"/>
    <property type="match status" value="1"/>
</dbReference>
<gene>
    <name evidence="3" type="ORF">KS407_15350</name>
    <name evidence="4" type="ORF">KS407_15650</name>
    <name evidence="5" type="ORF">KS407_16065</name>
    <name evidence="6" type="ORF">KS407_16285</name>
    <name evidence="7" type="ORF">KS407_17265</name>
    <name evidence="8" type="ORF">KS407_20090</name>
</gene>
<protein>
    <submittedName>
        <fullName evidence="8">IS3 family transposase</fullName>
    </submittedName>
</protein>
<sequence length="301" mass="35713">MVKFNFMYEHRKEFRVVKMCEVLKVSKSGYYKWIKTSKENNLPCKQRKKRLMAKIRRLFFEYRSVYGSPRITRELWKLGIKIAERTVGKYMREMGLRATPKKKFVVTTDSKHQNPIYPNLLNRQFEVDKPNSVWVTDITYIWTMQGWLYLATVMDLFSRKIIGWATDKTMTKELPLRALERAISSRKPGEGLIHHSDRGSQYTSQDYIDRLKECNMQISMSRKGNCYDNACMESFFSSLKKELVYRQKFENREVAAKEIWKYIMSFYNARRSHSTLGYVSPNEYEKLHGNKQKADKGESAA</sequence>
<dbReference type="Gene3D" id="3.30.420.10">
    <property type="entry name" value="Ribonuclease H-like superfamily/Ribonuclease H"/>
    <property type="match status" value="1"/>
</dbReference>
<reference evidence="8 9" key="1">
    <citation type="submission" date="2021-06" db="EMBL/GenBank/DDBJ databases">
        <title>Bacillus sp. RD4P76, an endophyte from a halophyte.</title>
        <authorList>
            <person name="Sun J.-Q."/>
        </authorList>
    </citation>
    <scope>NUCLEOTIDE SEQUENCE [LARGE SCALE GENOMIC DNA]</scope>
    <source>
        <strain evidence="8 9">JCM 17098</strain>
    </source>
</reference>
<organism evidence="8 9">
    <name type="scientific">Evansella alkalicola</name>
    <dbReference type="NCBI Taxonomy" id="745819"/>
    <lineage>
        <taxon>Bacteria</taxon>
        <taxon>Bacillati</taxon>
        <taxon>Bacillota</taxon>
        <taxon>Bacilli</taxon>
        <taxon>Bacillales</taxon>
        <taxon>Bacillaceae</taxon>
        <taxon>Evansella</taxon>
    </lineage>
</organism>
<dbReference type="EMBL" id="JAHQCR010000065">
    <property type="protein sequence ID" value="MBU9722978.1"/>
    <property type="molecule type" value="Genomic_DNA"/>
</dbReference>
<feature type="domain" description="Integrase catalytic" evidence="2">
    <location>
        <begin position="126"/>
        <end position="288"/>
    </location>
</feature>
<dbReference type="EMBL" id="JAHQCR010000064">
    <property type="protein sequence ID" value="MBU9722934.1"/>
    <property type="molecule type" value="Genomic_DNA"/>
</dbReference>
<dbReference type="EMBL" id="JAHQCR010000085">
    <property type="protein sequence ID" value="MBU9723724.1"/>
    <property type="molecule type" value="Genomic_DNA"/>
</dbReference>
<evidence type="ECO:0000313" key="4">
    <source>
        <dbReference type="EMBL" id="MBU9722851.1"/>
    </source>
</evidence>
<evidence type="ECO:0000313" key="8">
    <source>
        <dbReference type="EMBL" id="MBU9723724.1"/>
    </source>
</evidence>
<name>A0ABS6JYQ9_9BACI</name>
<dbReference type="EMBL" id="JAHQCR010000063">
    <property type="protein sequence ID" value="MBU9722851.1"/>
    <property type="molecule type" value="Genomic_DNA"/>
</dbReference>
<dbReference type="Pfam" id="PF13333">
    <property type="entry name" value="rve_2"/>
    <property type="match status" value="1"/>
</dbReference>
<dbReference type="SUPFAM" id="SSF53098">
    <property type="entry name" value="Ribonuclease H-like"/>
    <property type="match status" value="1"/>
</dbReference>
<dbReference type="Proteomes" id="UP000790580">
    <property type="component" value="Unassembled WGS sequence"/>
</dbReference>
<proteinExistence type="predicted"/>
<dbReference type="EMBL" id="JAHQCR010000071">
    <property type="protein sequence ID" value="MBU9723170.1"/>
    <property type="molecule type" value="Genomic_DNA"/>
</dbReference>
<accession>A0ABS6JYQ9</accession>
<keyword evidence="9" id="KW-1185">Reference proteome</keyword>
<dbReference type="Pfam" id="PF13276">
    <property type="entry name" value="HTH_21"/>
    <property type="match status" value="1"/>
</dbReference>
<evidence type="ECO:0000256" key="1">
    <source>
        <dbReference type="ARBA" id="ARBA00002286"/>
    </source>
</evidence>
<dbReference type="InterPro" id="IPR001584">
    <property type="entry name" value="Integrase_cat-core"/>
</dbReference>